<gene>
    <name evidence="1" type="ORF">PSTEL_04830</name>
</gene>
<dbReference type="HOGENOM" id="CLU_2466102_0_0_9"/>
<organism evidence="1 2">
    <name type="scientific">Paenibacillus stellifer</name>
    <dbReference type="NCBI Taxonomy" id="169760"/>
    <lineage>
        <taxon>Bacteria</taxon>
        <taxon>Bacillati</taxon>
        <taxon>Bacillota</taxon>
        <taxon>Bacilli</taxon>
        <taxon>Bacillales</taxon>
        <taxon>Paenibacillaceae</taxon>
        <taxon>Paenibacillus</taxon>
    </lineage>
</organism>
<name>A0A089LR10_9BACL</name>
<accession>A0A089LR10</accession>
<dbReference type="InterPro" id="IPR036390">
    <property type="entry name" value="WH_DNA-bd_sf"/>
</dbReference>
<reference evidence="1 2" key="1">
    <citation type="submission" date="2014-08" db="EMBL/GenBank/DDBJ databases">
        <title>Comparative genomics of the Paenibacillus odorifer group.</title>
        <authorList>
            <person name="den Bakker H.C."/>
            <person name="Tsai Y.-C."/>
            <person name="Martin N."/>
            <person name="Korlach J."/>
            <person name="Wiedmann M."/>
        </authorList>
    </citation>
    <scope>NUCLEOTIDE SEQUENCE [LARGE SCALE GENOMIC DNA]</scope>
    <source>
        <strain evidence="1 2">DSM 14472</strain>
    </source>
</reference>
<dbReference type="STRING" id="169760.PSTEL_04830"/>
<dbReference type="Gene3D" id="1.10.10.10">
    <property type="entry name" value="Winged helix-like DNA-binding domain superfamily/Winged helix DNA-binding domain"/>
    <property type="match status" value="1"/>
</dbReference>
<dbReference type="AlphaFoldDB" id="A0A089LR10"/>
<proteinExistence type="predicted"/>
<dbReference type="EMBL" id="CP009286">
    <property type="protein sequence ID" value="AIQ62525.1"/>
    <property type="molecule type" value="Genomic_DNA"/>
</dbReference>
<keyword evidence="2" id="KW-1185">Reference proteome</keyword>
<dbReference type="InterPro" id="IPR036388">
    <property type="entry name" value="WH-like_DNA-bd_sf"/>
</dbReference>
<dbReference type="Pfam" id="PF13730">
    <property type="entry name" value="HTH_36"/>
    <property type="match status" value="1"/>
</dbReference>
<evidence type="ECO:0000313" key="1">
    <source>
        <dbReference type="EMBL" id="AIQ62525.1"/>
    </source>
</evidence>
<dbReference type="OrthoDB" id="2621641at2"/>
<protein>
    <recommendedName>
        <fullName evidence="3">HTH crp-type domain-containing protein</fullName>
    </recommendedName>
</protein>
<sequence>MNDLARYRLLAGVSVPPAAKLLYSYLLDRAGGRNGTVLLSSRRLAAEVGLSASAVRRNLHRLQQNGLIRLTPRYSEEGIRLTNHITFV</sequence>
<dbReference type="Proteomes" id="UP000029507">
    <property type="component" value="Chromosome"/>
</dbReference>
<evidence type="ECO:0008006" key="3">
    <source>
        <dbReference type="Google" id="ProtNLM"/>
    </source>
</evidence>
<dbReference type="RefSeq" id="WP_038693791.1">
    <property type="nucleotide sequence ID" value="NZ_CP009286.1"/>
</dbReference>
<dbReference type="SUPFAM" id="SSF46785">
    <property type="entry name" value="Winged helix' DNA-binding domain"/>
    <property type="match status" value="1"/>
</dbReference>
<evidence type="ECO:0000313" key="2">
    <source>
        <dbReference type="Proteomes" id="UP000029507"/>
    </source>
</evidence>
<dbReference type="KEGG" id="pste:PSTEL_04830"/>